<evidence type="ECO:0000313" key="2">
    <source>
        <dbReference type="EMBL" id="WDE11009.1"/>
    </source>
</evidence>
<dbReference type="EMBL" id="CP059693">
    <property type="protein sequence ID" value="WDE11009.1"/>
    <property type="molecule type" value="Genomic_DNA"/>
</dbReference>
<dbReference type="RefSeq" id="WP_274051078.1">
    <property type="nucleotide sequence ID" value="NZ_CP059693.1"/>
</dbReference>
<gene>
    <name evidence="2" type="ORF">H3N35_22650</name>
</gene>
<keyword evidence="1" id="KW-1133">Transmembrane helix</keyword>
<evidence type="ECO:0000256" key="1">
    <source>
        <dbReference type="SAM" id="Phobius"/>
    </source>
</evidence>
<protein>
    <submittedName>
        <fullName evidence="2">Uncharacterized protein</fullName>
    </submittedName>
</protein>
<reference evidence="2 3" key="1">
    <citation type="journal article" date="2022" name="Mar. Drugs">
        <title>Bioassay-Guided Fractionation Leads to the Detection of Cholic Acid Generated by the Rare Thalassomonas sp.</title>
        <authorList>
            <person name="Pheiffer F."/>
            <person name="Schneider Y.K."/>
            <person name="Hansen E.H."/>
            <person name="Andersen J.H."/>
            <person name="Isaksson J."/>
            <person name="Busche T."/>
            <person name="R C."/>
            <person name="Kalinowski J."/>
            <person name="Zyl L.V."/>
            <person name="Trindade M."/>
        </authorList>
    </citation>
    <scope>NUCLEOTIDE SEQUENCE [LARGE SCALE GENOMIC DNA]</scope>
    <source>
        <strain evidence="2 3">A5K-61T</strain>
    </source>
</reference>
<feature type="transmembrane region" description="Helical" evidence="1">
    <location>
        <begin position="22"/>
        <end position="40"/>
    </location>
</feature>
<dbReference type="Proteomes" id="UP001215231">
    <property type="component" value="Chromosome"/>
</dbReference>
<proteinExistence type="predicted"/>
<feature type="transmembrane region" description="Helical" evidence="1">
    <location>
        <begin position="47"/>
        <end position="65"/>
    </location>
</feature>
<organism evidence="2 3">
    <name type="scientific">Thalassomonas haliotis</name>
    <dbReference type="NCBI Taxonomy" id="485448"/>
    <lineage>
        <taxon>Bacteria</taxon>
        <taxon>Pseudomonadati</taxon>
        <taxon>Pseudomonadota</taxon>
        <taxon>Gammaproteobacteria</taxon>
        <taxon>Alteromonadales</taxon>
        <taxon>Colwelliaceae</taxon>
        <taxon>Thalassomonas</taxon>
    </lineage>
</organism>
<keyword evidence="1" id="KW-0812">Transmembrane</keyword>
<sequence>MTIFLWVVYLSGDPYAYQGGDTVGYIISSAMIGFSMLAFVGLIFEKVWLIFFAFIGSFIPMGLYMLGAENYMRFIGILNIVYLIIALHLFWKTRIKMNKEAGM</sequence>
<evidence type="ECO:0000313" key="3">
    <source>
        <dbReference type="Proteomes" id="UP001215231"/>
    </source>
</evidence>
<name>A0ABY7VBQ2_9GAMM</name>
<keyword evidence="3" id="KW-1185">Reference proteome</keyword>
<keyword evidence="1" id="KW-0472">Membrane</keyword>
<feature type="transmembrane region" description="Helical" evidence="1">
    <location>
        <begin position="71"/>
        <end position="91"/>
    </location>
</feature>
<accession>A0ABY7VBQ2</accession>